<evidence type="ECO:0000256" key="6">
    <source>
        <dbReference type="SAM" id="Phobius"/>
    </source>
</evidence>
<dbReference type="AlphaFoldDB" id="A0A550CIR6"/>
<sequence length="456" mass="49912">MAGRYTPLTTSADADRELDDAFGADDGDDHQETAPLTGRRTSAADSAAYSGDQVTSALAGAYDFDREYEYDRPPPGSPPAPSSQALPNDYGNTNGEVPTSPVRPSPPRPRFGFLRRTMGAILPTHYSPLPQGESQAHAVGGGLQNDGVFANVTAKPERGQVVRASNGETYVMPEDSQKDAPPSYNDAQADAVPTYYETTVHAAPVDPNADILVDELPAGSIWIFIINIFISFFFQVVGFLLTYLLHTTHAAKFGSRAGLGLTLIQFGLYSRDMSRGATQDPVDTLFGWSMAGMNETMMANGTMSDNPYAGLMQGQQQDDDVAPDPTGTDADLGAPSRDWISFILMSLGWFVLLTSVVGYWRVKRWERAIRGTGGSSPPPRPQRLSPEVIQRDREIRRNLEAVFGISVDDEQLLERERADRERRTQRDEIGNVIVLPARETLEEQRLQRDLQAAGLL</sequence>
<reference evidence="7 8" key="1">
    <citation type="journal article" date="2019" name="New Phytol.">
        <title>Comparative genomics reveals unique wood-decay strategies and fruiting body development in the Schizophyllaceae.</title>
        <authorList>
            <person name="Almasi E."/>
            <person name="Sahu N."/>
            <person name="Krizsan K."/>
            <person name="Balint B."/>
            <person name="Kovacs G.M."/>
            <person name="Kiss B."/>
            <person name="Cseklye J."/>
            <person name="Drula E."/>
            <person name="Henrissat B."/>
            <person name="Nagy I."/>
            <person name="Chovatia M."/>
            <person name="Adam C."/>
            <person name="LaButti K."/>
            <person name="Lipzen A."/>
            <person name="Riley R."/>
            <person name="Grigoriev I.V."/>
            <person name="Nagy L.G."/>
        </authorList>
    </citation>
    <scope>NUCLEOTIDE SEQUENCE [LARGE SCALE GENOMIC DNA]</scope>
    <source>
        <strain evidence="7 8">NL-1724</strain>
    </source>
</reference>
<protein>
    <recommendedName>
        <fullName evidence="9">Metal homeostatis protein bsd2</fullName>
    </recommendedName>
</protein>
<keyword evidence="3 6" id="KW-1133">Transmembrane helix</keyword>
<dbReference type="GO" id="GO:0007034">
    <property type="term" value="P:vacuolar transport"/>
    <property type="evidence" value="ECO:0007669"/>
    <property type="project" value="InterPro"/>
</dbReference>
<gene>
    <name evidence="7" type="ORF">BD626DRAFT_400066</name>
</gene>
<dbReference type="GO" id="GO:0031398">
    <property type="term" value="P:positive regulation of protein ubiquitination"/>
    <property type="evidence" value="ECO:0007669"/>
    <property type="project" value="TreeGrafter"/>
</dbReference>
<evidence type="ECO:0000256" key="2">
    <source>
        <dbReference type="ARBA" id="ARBA00022692"/>
    </source>
</evidence>
<dbReference type="GO" id="GO:0030001">
    <property type="term" value="P:metal ion transport"/>
    <property type="evidence" value="ECO:0007669"/>
    <property type="project" value="InterPro"/>
</dbReference>
<keyword evidence="2 6" id="KW-0812">Transmembrane</keyword>
<dbReference type="PANTHER" id="PTHR13396:SF5">
    <property type="entry name" value="NEDD4 FAMILY INTERACTING PROTEIN"/>
    <property type="match status" value="1"/>
</dbReference>
<feature type="region of interest" description="Disordered" evidence="5">
    <location>
        <begin position="1"/>
        <end position="108"/>
    </location>
</feature>
<dbReference type="GO" id="GO:0048471">
    <property type="term" value="C:perinuclear region of cytoplasm"/>
    <property type="evidence" value="ECO:0007669"/>
    <property type="project" value="TreeGrafter"/>
</dbReference>
<dbReference type="GO" id="GO:0016020">
    <property type="term" value="C:membrane"/>
    <property type="evidence" value="ECO:0007669"/>
    <property type="project" value="UniProtKB-SubCell"/>
</dbReference>
<feature type="transmembrane region" description="Helical" evidence="6">
    <location>
        <begin position="339"/>
        <end position="360"/>
    </location>
</feature>
<dbReference type="GO" id="GO:0005794">
    <property type="term" value="C:Golgi apparatus"/>
    <property type="evidence" value="ECO:0007669"/>
    <property type="project" value="TreeGrafter"/>
</dbReference>
<feature type="compositionally biased region" description="Basic and acidic residues" evidence="5">
    <location>
        <begin position="63"/>
        <end position="72"/>
    </location>
</feature>
<dbReference type="GO" id="GO:0006511">
    <property type="term" value="P:ubiquitin-dependent protein catabolic process"/>
    <property type="evidence" value="ECO:0007669"/>
    <property type="project" value="TreeGrafter"/>
</dbReference>
<feature type="compositionally biased region" description="Polar residues" evidence="5">
    <location>
        <begin position="84"/>
        <end position="96"/>
    </location>
</feature>
<dbReference type="PANTHER" id="PTHR13396">
    <property type="entry name" value="NEDD4 FAMILY INTERACTING PROTEIN 1/2"/>
    <property type="match status" value="1"/>
</dbReference>
<keyword evidence="4 6" id="KW-0472">Membrane</keyword>
<dbReference type="OrthoDB" id="10003116at2759"/>
<comment type="caution">
    <text evidence="7">The sequence shown here is derived from an EMBL/GenBank/DDBJ whole genome shotgun (WGS) entry which is preliminary data.</text>
</comment>
<dbReference type="STRING" id="97359.A0A550CIR6"/>
<evidence type="ECO:0008006" key="9">
    <source>
        <dbReference type="Google" id="ProtNLM"/>
    </source>
</evidence>
<dbReference type="InterPro" id="IPR019325">
    <property type="entry name" value="NEDD4/Bsd2"/>
</dbReference>
<dbReference type="GO" id="GO:0005783">
    <property type="term" value="C:endoplasmic reticulum"/>
    <property type="evidence" value="ECO:0007669"/>
    <property type="project" value="TreeGrafter"/>
</dbReference>
<proteinExistence type="predicted"/>
<keyword evidence="8" id="KW-1185">Reference proteome</keyword>
<evidence type="ECO:0000256" key="1">
    <source>
        <dbReference type="ARBA" id="ARBA00004141"/>
    </source>
</evidence>
<dbReference type="Proteomes" id="UP000320762">
    <property type="component" value="Unassembled WGS sequence"/>
</dbReference>
<feature type="compositionally biased region" description="Acidic residues" evidence="5">
    <location>
        <begin position="16"/>
        <end position="29"/>
    </location>
</feature>
<dbReference type="EMBL" id="VDMD01000006">
    <property type="protein sequence ID" value="TRM64698.1"/>
    <property type="molecule type" value="Genomic_DNA"/>
</dbReference>
<feature type="region of interest" description="Disordered" evidence="5">
    <location>
        <begin position="308"/>
        <end position="330"/>
    </location>
</feature>
<dbReference type="CDD" id="cd22212">
    <property type="entry name" value="NDFIP-like"/>
    <property type="match status" value="1"/>
</dbReference>
<comment type="subcellular location">
    <subcellularLocation>
        <location evidence="1">Membrane</location>
        <topology evidence="1">Multi-pass membrane protein</topology>
    </subcellularLocation>
</comment>
<feature type="transmembrane region" description="Helical" evidence="6">
    <location>
        <begin position="221"/>
        <end position="246"/>
    </location>
</feature>
<organism evidence="7 8">
    <name type="scientific">Schizophyllum amplum</name>
    <dbReference type="NCBI Taxonomy" id="97359"/>
    <lineage>
        <taxon>Eukaryota</taxon>
        <taxon>Fungi</taxon>
        <taxon>Dikarya</taxon>
        <taxon>Basidiomycota</taxon>
        <taxon>Agaricomycotina</taxon>
        <taxon>Agaricomycetes</taxon>
        <taxon>Agaricomycetidae</taxon>
        <taxon>Agaricales</taxon>
        <taxon>Schizophyllaceae</taxon>
        <taxon>Schizophyllum</taxon>
    </lineage>
</organism>
<evidence type="ECO:0000313" key="8">
    <source>
        <dbReference type="Proteomes" id="UP000320762"/>
    </source>
</evidence>
<name>A0A550CIR6_9AGAR</name>
<evidence type="ECO:0000256" key="4">
    <source>
        <dbReference type="ARBA" id="ARBA00023136"/>
    </source>
</evidence>
<evidence type="ECO:0000256" key="5">
    <source>
        <dbReference type="SAM" id="MobiDB-lite"/>
    </source>
</evidence>
<evidence type="ECO:0000313" key="7">
    <source>
        <dbReference type="EMBL" id="TRM64698.1"/>
    </source>
</evidence>
<accession>A0A550CIR6</accession>
<evidence type="ECO:0000256" key="3">
    <source>
        <dbReference type="ARBA" id="ARBA00022989"/>
    </source>
</evidence>
<dbReference type="Pfam" id="PF10176">
    <property type="entry name" value="NEDD4_Bsd2"/>
    <property type="match status" value="1"/>
</dbReference>